<evidence type="ECO:0000256" key="2">
    <source>
        <dbReference type="SAM" id="MobiDB-lite"/>
    </source>
</evidence>
<name>A0A1I8PKS9_STOCA</name>
<feature type="compositionally biased region" description="Low complexity" evidence="2">
    <location>
        <begin position="1190"/>
        <end position="1204"/>
    </location>
</feature>
<dbReference type="STRING" id="35570.A0A1I8PKS9"/>
<feature type="region of interest" description="Disordered" evidence="2">
    <location>
        <begin position="1"/>
        <end position="48"/>
    </location>
</feature>
<protein>
    <recommendedName>
        <fullName evidence="3">Atos-like conserved domain-containing protein</fullName>
    </recommendedName>
</protein>
<feature type="region of interest" description="Disordered" evidence="2">
    <location>
        <begin position="896"/>
        <end position="1051"/>
    </location>
</feature>
<feature type="compositionally biased region" description="Polar residues" evidence="2">
    <location>
        <begin position="1592"/>
        <end position="1611"/>
    </location>
</feature>
<reference evidence="5" key="2">
    <citation type="submission" date="2020-05" db="UniProtKB">
        <authorList>
            <consortium name="EnsemblMetazoa"/>
        </authorList>
    </citation>
    <scope>IDENTIFICATION</scope>
    <source>
        <strain evidence="5">USDA</strain>
    </source>
</reference>
<reference evidence="4 6" key="1">
    <citation type="submission" date="2015-05" db="EMBL/GenBank/DDBJ databases">
        <authorList>
            <person name="Wilson R.K."/>
            <person name="Warren W.C."/>
            <person name="Olafson P."/>
        </authorList>
    </citation>
    <scope>NUCLEOTIDE SEQUENCE [LARGE SCALE GENOMIC DNA]</scope>
    <source>
        <strain evidence="4 6">USDA</strain>
    </source>
</reference>
<feature type="compositionally biased region" description="Polar residues" evidence="2">
    <location>
        <begin position="174"/>
        <end position="189"/>
    </location>
</feature>
<dbReference type="EnsemblMetazoa" id="SCAU008964-RA">
    <property type="protein sequence ID" value="SCAU008964-PA"/>
    <property type="gene ID" value="SCAU008964"/>
</dbReference>
<feature type="region of interest" description="Disordered" evidence="2">
    <location>
        <begin position="1860"/>
        <end position="1880"/>
    </location>
</feature>
<feature type="compositionally biased region" description="Low complexity" evidence="2">
    <location>
        <begin position="137"/>
        <end position="149"/>
    </location>
</feature>
<proteinExistence type="inferred from homology"/>
<feature type="region of interest" description="Disordered" evidence="2">
    <location>
        <begin position="1957"/>
        <end position="1977"/>
    </location>
</feature>
<keyword evidence="6" id="KW-1185">Reference proteome</keyword>
<feature type="compositionally biased region" description="Low complexity" evidence="2">
    <location>
        <begin position="1215"/>
        <end position="1230"/>
    </location>
</feature>
<evidence type="ECO:0000313" key="6">
    <source>
        <dbReference type="Proteomes" id="UP000095300"/>
    </source>
</evidence>
<feature type="region of interest" description="Disordered" evidence="2">
    <location>
        <begin position="1097"/>
        <end position="1116"/>
    </location>
</feature>
<dbReference type="Proteomes" id="UP000095300">
    <property type="component" value="Unassembled WGS sequence"/>
</dbReference>
<dbReference type="Pfam" id="PF13889">
    <property type="entry name" value="Chromosome_seg"/>
    <property type="match status" value="1"/>
</dbReference>
<dbReference type="OrthoDB" id="8625101at2759"/>
<dbReference type="InterPro" id="IPR025261">
    <property type="entry name" value="Atos-like_cons_dom"/>
</dbReference>
<gene>
    <name evidence="5" type="primary">106091591</name>
</gene>
<feature type="compositionally biased region" description="Low complexity" evidence="2">
    <location>
        <begin position="1135"/>
        <end position="1156"/>
    </location>
</feature>
<feature type="compositionally biased region" description="Polar residues" evidence="2">
    <location>
        <begin position="1417"/>
        <end position="1426"/>
    </location>
</feature>
<feature type="compositionally biased region" description="Low complexity" evidence="2">
    <location>
        <begin position="1407"/>
        <end position="1416"/>
    </location>
</feature>
<feature type="compositionally biased region" description="Low complexity" evidence="2">
    <location>
        <begin position="772"/>
        <end position="790"/>
    </location>
</feature>
<accession>A0A1I8PKS9</accession>
<feature type="region of interest" description="Disordered" evidence="2">
    <location>
        <begin position="1125"/>
        <end position="1156"/>
    </location>
</feature>
<feature type="compositionally biased region" description="Basic residues" evidence="2">
    <location>
        <begin position="921"/>
        <end position="936"/>
    </location>
</feature>
<dbReference type="SMART" id="SM01177">
    <property type="entry name" value="DUF4210"/>
    <property type="match status" value="1"/>
</dbReference>
<dbReference type="PANTHER" id="PTHR13199">
    <property type="entry name" value="GH03947P"/>
    <property type="match status" value="1"/>
</dbReference>
<feature type="region of interest" description="Disordered" evidence="2">
    <location>
        <begin position="1404"/>
        <end position="1438"/>
    </location>
</feature>
<feature type="compositionally biased region" description="Polar residues" evidence="2">
    <location>
        <begin position="1205"/>
        <end position="1214"/>
    </location>
</feature>
<feature type="compositionally biased region" description="Low complexity" evidence="2">
    <location>
        <begin position="896"/>
        <end position="913"/>
    </location>
</feature>
<feature type="region of interest" description="Disordered" evidence="2">
    <location>
        <begin position="1583"/>
        <end position="1612"/>
    </location>
</feature>
<organism evidence="5 6">
    <name type="scientific">Stomoxys calcitrans</name>
    <name type="common">Stable fly</name>
    <name type="synonym">Conops calcitrans</name>
    <dbReference type="NCBI Taxonomy" id="35570"/>
    <lineage>
        <taxon>Eukaryota</taxon>
        <taxon>Metazoa</taxon>
        <taxon>Ecdysozoa</taxon>
        <taxon>Arthropoda</taxon>
        <taxon>Hexapoda</taxon>
        <taxon>Insecta</taxon>
        <taxon>Pterygota</taxon>
        <taxon>Neoptera</taxon>
        <taxon>Endopterygota</taxon>
        <taxon>Diptera</taxon>
        <taxon>Brachycera</taxon>
        <taxon>Muscomorpha</taxon>
        <taxon>Muscoidea</taxon>
        <taxon>Muscidae</taxon>
        <taxon>Stomoxys</taxon>
    </lineage>
</organism>
<evidence type="ECO:0000313" key="4">
    <source>
        <dbReference type="EnsemblMetazoa" id="SCAU008964-PA"/>
    </source>
</evidence>
<feature type="compositionally biased region" description="Low complexity" evidence="2">
    <location>
        <begin position="998"/>
        <end position="1009"/>
    </location>
</feature>
<feature type="compositionally biased region" description="Low complexity" evidence="2">
    <location>
        <begin position="17"/>
        <end position="48"/>
    </location>
</feature>
<dbReference type="PANTHER" id="PTHR13199:SF11">
    <property type="entry name" value="PROTEIN ATOSSA"/>
    <property type="match status" value="1"/>
</dbReference>
<feature type="compositionally biased region" description="Low complexity" evidence="2">
    <location>
        <begin position="731"/>
        <end position="756"/>
    </location>
</feature>
<feature type="domain" description="Atos-like conserved" evidence="3">
    <location>
        <begin position="1677"/>
        <end position="1735"/>
    </location>
</feature>
<feature type="region of interest" description="Disordered" evidence="2">
    <location>
        <begin position="619"/>
        <end position="658"/>
    </location>
</feature>
<dbReference type="InterPro" id="IPR033473">
    <property type="entry name" value="Atos-like_C"/>
</dbReference>
<feature type="region of interest" description="Disordered" evidence="2">
    <location>
        <begin position="1180"/>
        <end position="1255"/>
    </location>
</feature>
<feature type="compositionally biased region" description="Polar residues" evidence="2">
    <location>
        <begin position="1010"/>
        <end position="1037"/>
    </location>
</feature>
<feature type="region of interest" description="Disordered" evidence="2">
    <location>
        <begin position="135"/>
        <end position="201"/>
    </location>
</feature>
<feature type="compositionally biased region" description="Low complexity" evidence="2">
    <location>
        <begin position="640"/>
        <end position="655"/>
    </location>
</feature>
<evidence type="ECO:0000313" key="5">
    <source>
        <dbReference type="EnsemblMetazoa" id="SCAU008964-PC"/>
    </source>
</evidence>
<feature type="compositionally biased region" description="Low complexity" evidence="2">
    <location>
        <begin position="1242"/>
        <end position="1251"/>
    </location>
</feature>
<feature type="compositionally biased region" description="Low complexity" evidence="2">
    <location>
        <begin position="440"/>
        <end position="455"/>
    </location>
</feature>
<dbReference type="EnsemblMetazoa" id="SCAU008964-RB">
    <property type="protein sequence ID" value="SCAU008964-PB"/>
    <property type="gene ID" value="SCAU008964"/>
</dbReference>
<dbReference type="InterPro" id="IPR051506">
    <property type="entry name" value="ATOS_Transcription_Regulators"/>
</dbReference>
<evidence type="ECO:0000259" key="3">
    <source>
        <dbReference type="SMART" id="SM01177"/>
    </source>
</evidence>
<evidence type="ECO:0000256" key="1">
    <source>
        <dbReference type="ARBA" id="ARBA00034497"/>
    </source>
</evidence>
<dbReference type="EnsemblMetazoa" id="SCAU008964-RC">
    <property type="protein sequence ID" value="SCAU008964-PC"/>
    <property type="gene ID" value="SCAU008964"/>
</dbReference>
<feature type="region of interest" description="Disordered" evidence="2">
    <location>
        <begin position="731"/>
        <end position="847"/>
    </location>
</feature>
<feature type="compositionally biased region" description="Polar residues" evidence="2">
    <location>
        <begin position="1231"/>
        <end position="1241"/>
    </location>
</feature>
<dbReference type="KEGG" id="scac:106091591"/>
<feature type="region of interest" description="Disordered" evidence="2">
    <location>
        <begin position="440"/>
        <end position="461"/>
    </location>
</feature>
<feature type="compositionally biased region" description="Low complexity" evidence="2">
    <location>
        <begin position="156"/>
        <end position="170"/>
    </location>
</feature>
<sequence length="1977" mass="210802">MIPTSFTGSSPPTAVVGGSFSSSLASSSPLTGSNNASSSSSSSSAGGVQGNNSALLGIASLILEGRALAEDEYAVAKHQDVGTASGINAMECGRQSPKPSTSRAAATFHDHQMGGSSGASGGGLSTDIAGYLRRKASNSPESSSQSSSSLLRDYYNSNSSSESASSSVESNHSRWTQKLSQLRQESPNAQRHHLTAGREQSKVAVECMRSVEPEYVALAINTDQPLDERRSGGSGDFEIIRRIALNRINHYNSPVSTLGASSVSGGGGAGGAGGGGGVGGSVDNFMCSLQSLASNTCLRVGTPILSNPITASTPKYPTYRVTHQNTPRFPAPHYNDVTAGSASSSGSGVGGGIQSPMFAAATPWHQHQHHHHHHQSATPLGANNKEYMLRKSSTERIAIPTPQTTTPTNSANTSCNSTYNSYGFSRRECPVSVTMTAAATSATTTTPTTSRNSTTPQQGPHCDQFLRKMGLAKGDASETEEHHCDMSYVNITCTRWRAYCIKMENILARGEPICIEVYLGPVGHKILLEQWIISVNEKQPPPTMTLPSLCSAIRSQLYFSQISAWCDLIKKSDKTIYDTGRLIFTTPPTMSAAGDLATTAANVLSTSPSGATTMLTMTSLPSPSGNSGSAVGSGGGGITSPGSSSNSSGVSSTSSMHRRPPRLNIFYRIKPYDNGNACFNSKPNVHNFPNVNISENCCVSVCLKSLPRITGGIPKVGPATTTTGESIATAANSLPSAPSTPTTTTMRGGAAAASGTWSMRATPRAASTPMSAGAANITTTTNANKPTTKNCDNANSKEHHQQQQQQKLQQTAVLNLNRAHSCDDDDDGHANDVEGDNDDGNAVNHDSGSIENYVFQQDNGAQSSSALRRGNSAERTIGGAVGDSCDLLCNVLTAGGADGDSSNSSLSTNYGNLSHREKQLLKYRKRMLKRDKKQQQQRKSNECNNSQASNGGAVASLKMEQGEEYDDDDDDQEGEEDDLNEASCNNSNADYAQKTRLNSSNASATNTTTKGQRQQQQLPNSFLNSIPFTNGQQQQAPPSKRTQESNQSQQHVKMISTGTQTTGNNNSNNNNANSTCSSCGYEKSMICLKCNPLKKSLKGSTPHSSSSSSSNSAGNVTIADDFTFSNDEGMDAESAESPVSSRSASSSSSVCSLSSSDIIHTPRNKAELLLQAIQRTPKSNKKLKITKDLQQQQQQQQQQNQKQQHTTTMVKTNKTPATTSRSSTATNSHSGHLNRSMPSNKSLSSSSSSSLSGGGSTIQLQSCQVCKRQKTQHNFQQPPLASLEVATGEDCSSSPLESSAACSSSLLRCSQTSNGGNKTDDVLGESENELDGGKMFTAEDCVDKGLLLDIANNVTNQSCDTKKKKSADIYKESEVMEEEYFVSSTKLTPHIERCSIATKTYYSQLHQQPSQSPSPSTNGTDTQRLCSTPPLVGEHNSENAKGQGLVMAQFKTPTPSEQQIKSNMNRQVQQQPHKQTPKPNLLQIGFSFNGGEMPAQSSQTNNNQIESNVMPSIHNPLLARRNSPKVNLTRIFCNPTSMKVSSPIPIGNGNASDILSTPSTASVSSGSKSADINVCDEVAPTFSFESPAGQPPTITVQKSNSAPTLPNSPSLSPRFIKASALYKRRSRHLSDRSDRSSLGSDEQFSDEDIDCGMYSPFATSPVKLRTRLSAVFGRKPMLGNLEESLLQRRLKPKIEVMGFKLLLGASGGFCPTQLTIPAAAYFYELQGETLSTPYLCEIRLPRKGYSVPRCGTVQATLLNPMGTVVRMFVIPYDMRDMPALHQTFVRQRILADSGNSVQTTSTSRNGGVIDAGDGVCVSEGVLKCSDTMVQNGNIQNFNSSTGVVGGAGDNATINTTKMQQQPSFPQNNFNTSNNNNNNNNHTSNVGNMENHLGHFISAENMKSLRYSIHLRFQTSRSGRLMLHTDIRLLISRRTDCDTAAAHAKGVLEAPNELITNTVMPTNPKYSARQDQTTSSKI</sequence>
<feature type="compositionally biased region" description="Acidic residues" evidence="2">
    <location>
        <begin position="823"/>
        <end position="839"/>
    </location>
</feature>
<comment type="similarity">
    <text evidence="1">Belongs to the ATOS family.</text>
</comment>
<feature type="compositionally biased region" description="Polar residues" evidence="2">
    <location>
        <begin position="1"/>
        <end position="12"/>
    </location>
</feature>
<dbReference type="VEuPathDB" id="VectorBase:SCAU008964"/>
<feature type="compositionally biased region" description="Acidic residues" evidence="2">
    <location>
        <begin position="962"/>
        <end position="980"/>
    </location>
</feature>